<evidence type="ECO:0000259" key="6">
    <source>
        <dbReference type="PROSITE" id="PS50090"/>
    </source>
</evidence>
<evidence type="ECO:0000313" key="8">
    <source>
        <dbReference type="Proteomes" id="UP001168821"/>
    </source>
</evidence>
<feature type="region of interest" description="Disordered" evidence="5">
    <location>
        <begin position="1"/>
        <end position="31"/>
    </location>
</feature>
<comment type="subcellular location">
    <subcellularLocation>
        <location evidence="1">Nucleus</location>
    </subcellularLocation>
</comment>
<keyword evidence="2" id="KW-0805">Transcription regulation</keyword>
<dbReference type="InterPro" id="IPR009057">
    <property type="entry name" value="Homeodomain-like_sf"/>
</dbReference>
<evidence type="ECO:0000313" key="7">
    <source>
        <dbReference type="EMBL" id="KAJ3648829.1"/>
    </source>
</evidence>
<dbReference type="PANTHER" id="PTHR16088:SF3">
    <property type="entry name" value="GON-4-LIKE PROTEIN"/>
    <property type="match status" value="1"/>
</dbReference>
<feature type="compositionally biased region" description="Polar residues" evidence="5">
    <location>
        <begin position="1110"/>
        <end position="1120"/>
    </location>
</feature>
<feature type="compositionally biased region" description="Acidic residues" evidence="5">
    <location>
        <begin position="1"/>
        <end position="10"/>
    </location>
</feature>
<feature type="compositionally biased region" description="Polar residues" evidence="5">
    <location>
        <begin position="153"/>
        <end position="163"/>
    </location>
</feature>
<dbReference type="SUPFAM" id="SSF47762">
    <property type="entry name" value="PAH2 domain"/>
    <property type="match status" value="1"/>
</dbReference>
<feature type="domain" description="Myb-like" evidence="6">
    <location>
        <begin position="1271"/>
        <end position="1324"/>
    </location>
</feature>
<dbReference type="GO" id="GO:0003712">
    <property type="term" value="F:transcription coregulator activity"/>
    <property type="evidence" value="ECO:0007669"/>
    <property type="project" value="TreeGrafter"/>
</dbReference>
<dbReference type="InterPro" id="IPR036600">
    <property type="entry name" value="PAH_sf"/>
</dbReference>
<dbReference type="PROSITE" id="PS50090">
    <property type="entry name" value="MYB_LIKE"/>
    <property type="match status" value="1"/>
</dbReference>
<feature type="compositionally biased region" description="Acidic residues" evidence="5">
    <location>
        <begin position="139"/>
        <end position="149"/>
    </location>
</feature>
<keyword evidence="4" id="KW-0539">Nucleus</keyword>
<feature type="compositionally biased region" description="Basic and acidic residues" evidence="5">
    <location>
        <begin position="1228"/>
        <end position="1242"/>
    </location>
</feature>
<sequence>MENNSEDENSDNGLQIVIESPKPKKRSKKTLDETDKRIIETVEKDLEENLEEKAAKANLTAKHVKNIIKEVVTNEHVLALVRHAENPNNSDEPITVYEPKYTRAKTKQLLSTNVQQKFLPWVTPVKPVSEVQRLFTEELQEDSSGDEYVPESPSKNSSFDSQLDTSHCTIKNDEGANIALRTRSKLCLSHTPLEVIEEAFMPPDITTDMYDMDCDDDVWKEFLKTFTRPLDEVTKAAEDEDHDPEYNVLADEEIDKVDREELRADRAVTVSRKELNRLMAELFEFADIYESNKLTEKNAASNNLPLDQSGEGVENENSSHSDSDNDPNISIKKYQISILTQQIRQHVQMLTQSFLLSYEHPEFSDQAFKYKEMLNEMVAETKIKDNSVYDVINLKPAMNLISGWEKLFMSGNEEVRECIRYVDKVISESIEARLSGREYIVTFPPLLMKTVSSSDVFIYPNLLPRIPFKSLHVRGSYKFFTRGEENLIALFLEQALPYLRQDPFYLTYQKKINMERVCQLMSQILIPNVRSTKLVRHIRNRKHPSSDENPIQFLYRTKKAPPSVHYVAPMDAESVLPPCKQKPELLPYLWRKFIYPDEKNESRFISDQSYSGINNRVVYLSYPFIQPVIQAVPQPNINFSKPTTGNRRILPKTLLPIVACTRKTKHTTARRKKLLKGYSKENNNNISSTGGVSKLQSTMLPDMPSLGNTPLKNDNSQTDGTSVKDNTNVDGKKEESLSFKNIASYFHAYDPNNLNKARRNFEGISEFRNGANQTDPSQTDSSYSSVPNSTEKDNPDDINELMKASATVKNVTKKKPSGAEKKRTKVRREFVSNLMMATPDDLQTQNKKEEFFADAFFDKLRETLTVADFDKMVRILGHYDESRGEFLQLFKNVQSILFPKYVELAEEFYLFLTKIQAQKIGQLMPYFLIKDMDRFIKKLHVYFKDQPSQLKKIIKCITDLSENPDITMDIIKTTVIPLFKGNAALTDWFLQIFPCERPPKMLTSAPYEAIDISKELARQPGEDICETVTFPDTDDPYGGSNCICPCHNVENVQFKSRSHHCKQCGLKFIQGKIYIQTGKGLRPAVVSFLTNSEKDHSKRLAAAERKRTEVSPNKQVTSPCKENHTNEELQNSNESEDDENKKKNQKTKTPRKRKIKDGSKPNVKESKKSVSKTCGKIKSETAKGAKSSPKRQSKKRPITKKTPETKPGSSLGQQKRPAEEQEIEYSEPPEHAELKVSSDHSGESGSVAEFFESSQDITNTDEDSDDLANVQLTRQNASWTREEDKIILQAFRQSNNNEETFKQISKVLQNRSVVEIKSRFHKLMSLLQEMAANSNS</sequence>
<dbReference type="Gene3D" id="1.10.10.60">
    <property type="entry name" value="Homeodomain-like"/>
    <property type="match status" value="1"/>
</dbReference>
<dbReference type="InterPro" id="IPR052435">
    <property type="entry name" value="YY1-Transcr_Regul"/>
</dbReference>
<feature type="compositionally biased region" description="Basic residues" evidence="5">
    <location>
        <begin position="1188"/>
        <end position="1199"/>
    </location>
</feature>
<feature type="compositionally biased region" description="Basic residues" evidence="5">
    <location>
        <begin position="1143"/>
        <end position="1155"/>
    </location>
</feature>
<accession>A0AA38I501</accession>
<evidence type="ECO:0000256" key="1">
    <source>
        <dbReference type="ARBA" id="ARBA00004123"/>
    </source>
</evidence>
<keyword evidence="3" id="KW-0804">Transcription</keyword>
<evidence type="ECO:0000256" key="2">
    <source>
        <dbReference type="ARBA" id="ARBA00023015"/>
    </source>
</evidence>
<dbReference type="SUPFAM" id="SSF46689">
    <property type="entry name" value="Homeodomain-like"/>
    <property type="match status" value="1"/>
</dbReference>
<feature type="compositionally biased region" description="Polar residues" evidence="5">
    <location>
        <begin position="770"/>
        <end position="789"/>
    </location>
</feature>
<feature type="compositionally biased region" description="Basic and acidic residues" evidence="5">
    <location>
        <begin position="1156"/>
        <end position="1168"/>
    </location>
</feature>
<protein>
    <recommendedName>
        <fullName evidence="6">Myb-like domain-containing protein</fullName>
    </recommendedName>
</protein>
<organism evidence="7 8">
    <name type="scientific">Zophobas morio</name>
    <dbReference type="NCBI Taxonomy" id="2755281"/>
    <lineage>
        <taxon>Eukaryota</taxon>
        <taxon>Metazoa</taxon>
        <taxon>Ecdysozoa</taxon>
        <taxon>Arthropoda</taxon>
        <taxon>Hexapoda</taxon>
        <taxon>Insecta</taxon>
        <taxon>Pterygota</taxon>
        <taxon>Neoptera</taxon>
        <taxon>Endopterygota</taxon>
        <taxon>Coleoptera</taxon>
        <taxon>Polyphaga</taxon>
        <taxon>Cucujiformia</taxon>
        <taxon>Tenebrionidae</taxon>
        <taxon>Zophobas</taxon>
    </lineage>
</organism>
<name>A0AA38I501_9CUCU</name>
<feature type="region of interest" description="Disordered" evidence="5">
    <location>
        <begin position="680"/>
        <end position="732"/>
    </location>
</feature>
<evidence type="ECO:0000256" key="4">
    <source>
        <dbReference type="ARBA" id="ARBA00023242"/>
    </source>
</evidence>
<dbReference type="SMART" id="SM00717">
    <property type="entry name" value="SANT"/>
    <property type="match status" value="1"/>
</dbReference>
<dbReference type="Proteomes" id="UP001168821">
    <property type="component" value="Unassembled WGS sequence"/>
</dbReference>
<proteinExistence type="predicted"/>
<dbReference type="InterPro" id="IPR001005">
    <property type="entry name" value="SANT/Myb"/>
</dbReference>
<gene>
    <name evidence="7" type="ORF">Zmor_020601</name>
</gene>
<dbReference type="GO" id="GO:0005634">
    <property type="term" value="C:nucleus"/>
    <property type="evidence" value="ECO:0007669"/>
    <property type="project" value="UniProtKB-SubCell"/>
</dbReference>
<dbReference type="EMBL" id="JALNTZ010000006">
    <property type="protein sequence ID" value="KAJ3648829.1"/>
    <property type="molecule type" value="Genomic_DNA"/>
</dbReference>
<dbReference type="Pfam" id="PF21227">
    <property type="entry name" value="Myb_DNA-binding_7"/>
    <property type="match status" value="1"/>
</dbReference>
<feature type="compositionally biased region" description="Polar residues" evidence="5">
    <location>
        <begin position="680"/>
        <end position="699"/>
    </location>
</feature>
<evidence type="ECO:0000256" key="3">
    <source>
        <dbReference type="ARBA" id="ARBA00023163"/>
    </source>
</evidence>
<dbReference type="PANTHER" id="PTHR16088">
    <property type="entry name" value="YY1 ASSOCIATED PROTEIN-RELATED"/>
    <property type="match status" value="1"/>
</dbReference>
<feature type="region of interest" description="Disordered" evidence="5">
    <location>
        <begin position="1092"/>
        <end position="1269"/>
    </location>
</feature>
<comment type="caution">
    <text evidence="7">The sequence shown here is derived from an EMBL/GenBank/DDBJ whole genome shotgun (WGS) entry which is preliminary data.</text>
</comment>
<dbReference type="GO" id="GO:0006355">
    <property type="term" value="P:regulation of DNA-templated transcription"/>
    <property type="evidence" value="ECO:0007669"/>
    <property type="project" value="InterPro"/>
</dbReference>
<feature type="compositionally biased region" description="Basic and acidic residues" evidence="5">
    <location>
        <begin position="1092"/>
        <end position="1109"/>
    </location>
</feature>
<feature type="region of interest" description="Disordered" evidence="5">
    <location>
        <begin position="301"/>
        <end position="328"/>
    </location>
</feature>
<keyword evidence="8" id="KW-1185">Reference proteome</keyword>
<feature type="region of interest" description="Disordered" evidence="5">
    <location>
        <begin position="767"/>
        <end position="796"/>
    </location>
</feature>
<feature type="region of interest" description="Disordered" evidence="5">
    <location>
        <begin position="139"/>
        <end position="163"/>
    </location>
</feature>
<evidence type="ECO:0000256" key="5">
    <source>
        <dbReference type="SAM" id="MobiDB-lite"/>
    </source>
</evidence>
<reference evidence="7" key="1">
    <citation type="journal article" date="2023" name="G3 (Bethesda)">
        <title>Whole genome assemblies of Zophobas morio and Tenebrio molitor.</title>
        <authorList>
            <person name="Kaur S."/>
            <person name="Stinson S.A."/>
            <person name="diCenzo G.C."/>
        </authorList>
    </citation>
    <scope>NUCLEOTIDE SEQUENCE</scope>
    <source>
        <strain evidence="7">QUZm001</strain>
    </source>
</reference>
<feature type="compositionally biased region" description="Polar residues" evidence="5">
    <location>
        <begin position="706"/>
        <end position="729"/>
    </location>
</feature>